<dbReference type="AlphaFoldDB" id="A0A918DRG1"/>
<proteinExistence type="predicted"/>
<dbReference type="SUPFAM" id="SSF53756">
    <property type="entry name" value="UDP-Glycosyltransferase/glycogen phosphorylase"/>
    <property type="match status" value="1"/>
</dbReference>
<evidence type="ECO:0000313" key="2">
    <source>
        <dbReference type="Proteomes" id="UP000599578"/>
    </source>
</evidence>
<keyword evidence="1" id="KW-0808">Transferase</keyword>
<dbReference type="RefSeq" id="WP_188860378.1">
    <property type="nucleotide sequence ID" value="NZ_BMLT01000004.1"/>
</dbReference>
<dbReference type="PANTHER" id="PTHR45947">
    <property type="entry name" value="SULFOQUINOVOSYL TRANSFERASE SQD2"/>
    <property type="match status" value="1"/>
</dbReference>
<keyword evidence="2" id="KW-1185">Reference proteome</keyword>
<dbReference type="Gene3D" id="3.40.50.2000">
    <property type="entry name" value="Glycogen Phosphorylase B"/>
    <property type="match status" value="2"/>
</dbReference>
<reference evidence="1 2" key="1">
    <citation type="journal article" date="2014" name="Int. J. Syst. Evol. Microbiol.">
        <title>Complete genome sequence of Corynebacterium casei LMG S-19264T (=DSM 44701T), isolated from a smear-ripened cheese.</title>
        <authorList>
            <consortium name="US DOE Joint Genome Institute (JGI-PGF)"/>
            <person name="Walter F."/>
            <person name="Albersmeier A."/>
            <person name="Kalinowski J."/>
            <person name="Ruckert C."/>
        </authorList>
    </citation>
    <scope>NUCLEOTIDE SEQUENCE [LARGE SCALE GENOMIC DNA]</scope>
    <source>
        <strain evidence="1 2">CGMCC 1.7286</strain>
    </source>
</reference>
<dbReference type="GO" id="GO:0016757">
    <property type="term" value="F:glycosyltransferase activity"/>
    <property type="evidence" value="ECO:0007669"/>
    <property type="project" value="TreeGrafter"/>
</dbReference>
<dbReference type="Proteomes" id="UP000599578">
    <property type="component" value="Unassembled WGS sequence"/>
</dbReference>
<gene>
    <name evidence="1" type="ORF">GCM10011348_19320</name>
</gene>
<comment type="caution">
    <text evidence="1">The sequence shown here is derived from an EMBL/GenBank/DDBJ whole genome shotgun (WGS) entry which is preliminary data.</text>
</comment>
<dbReference type="PANTHER" id="PTHR45947:SF3">
    <property type="entry name" value="SULFOQUINOVOSYL TRANSFERASE SQD2"/>
    <property type="match status" value="1"/>
</dbReference>
<dbReference type="Pfam" id="PF13692">
    <property type="entry name" value="Glyco_trans_1_4"/>
    <property type="match status" value="1"/>
</dbReference>
<dbReference type="CDD" id="cd03801">
    <property type="entry name" value="GT4_PimA-like"/>
    <property type="match status" value="1"/>
</dbReference>
<protein>
    <submittedName>
        <fullName evidence="1">Glycosyl transferase family 1</fullName>
    </submittedName>
</protein>
<accession>A0A918DRG1</accession>
<dbReference type="InterPro" id="IPR050194">
    <property type="entry name" value="Glycosyltransferase_grp1"/>
</dbReference>
<dbReference type="EMBL" id="BMLT01000004">
    <property type="protein sequence ID" value="GGO81087.1"/>
    <property type="molecule type" value="Genomic_DNA"/>
</dbReference>
<organism evidence="1 2">
    <name type="scientific">Marinobacterium nitratireducens</name>
    <dbReference type="NCBI Taxonomy" id="518897"/>
    <lineage>
        <taxon>Bacteria</taxon>
        <taxon>Pseudomonadati</taxon>
        <taxon>Pseudomonadota</taxon>
        <taxon>Gammaproteobacteria</taxon>
        <taxon>Oceanospirillales</taxon>
        <taxon>Oceanospirillaceae</taxon>
        <taxon>Marinobacterium</taxon>
    </lineage>
</organism>
<name>A0A918DRG1_9GAMM</name>
<sequence>MTTPLAFYAPLKPPDHPNPSGDRLLAQLLMSALDRAGFDVRLASRLRSRDGTGQLSRQQRLEALGERLAQRLLRHWQRQGWRPRLWFTYHLYYKAPDWIGPAVCRALGIPYVVAEASWAAKRAQGPWAYSQHQLKASLALAQCIFTFNPADAPGLRQLLGNTAPIVELPPFLQLPPRANDERRTLAHQYNLDAARPWLISVAMMRPGDKLASYRQLAQALRLVQADCQLLLVGDGSARASVARAFADDRRVRFTGQLATDQLLPLLGACDLMVWPAVNEAFGMALLEAQALGVPAIAGDYGGVGGIVSDGETGRLTPRDRPELLAAAIDDTLAHPTRLARWRRACRPRAEARHSLDAAARLLRRELEPLCHD</sequence>
<evidence type="ECO:0000313" key="1">
    <source>
        <dbReference type="EMBL" id="GGO81087.1"/>
    </source>
</evidence>